<dbReference type="InterPro" id="IPR007110">
    <property type="entry name" value="Ig-like_dom"/>
</dbReference>
<proteinExistence type="predicted"/>
<dbReference type="AlphaFoldDB" id="A0A8S4RZQ0"/>
<keyword evidence="1" id="KW-0393">Immunoglobulin domain</keyword>
<dbReference type="Proteomes" id="UP000838756">
    <property type="component" value="Unassembled WGS sequence"/>
</dbReference>
<reference evidence="3" key="1">
    <citation type="submission" date="2022-03" db="EMBL/GenBank/DDBJ databases">
        <authorList>
            <person name="Lindestad O."/>
        </authorList>
    </citation>
    <scope>NUCLEOTIDE SEQUENCE</scope>
</reference>
<feature type="domain" description="Ig-like" evidence="2">
    <location>
        <begin position="183"/>
        <end position="272"/>
    </location>
</feature>
<protein>
    <submittedName>
        <fullName evidence="3">Jg13152 protein</fullName>
    </submittedName>
</protein>
<dbReference type="OrthoDB" id="6244967at2759"/>
<gene>
    <name evidence="3" type="primary">jg13152</name>
    <name evidence="3" type="ORF">PAEG_LOCUS17559</name>
</gene>
<dbReference type="SUPFAM" id="SSF48726">
    <property type="entry name" value="Immunoglobulin"/>
    <property type="match status" value="3"/>
</dbReference>
<dbReference type="Pfam" id="PF07679">
    <property type="entry name" value="I-set"/>
    <property type="match status" value="2"/>
</dbReference>
<keyword evidence="4" id="KW-1185">Reference proteome</keyword>
<dbReference type="GO" id="GO:0098632">
    <property type="term" value="F:cell-cell adhesion mediator activity"/>
    <property type="evidence" value="ECO:0007669"/>
    <property type="project" value="TreeGrafter"/>
</dbReference>
<dbReference type="Gene3D" id="2.60.40.10">
    <property type="entry name" value="Immunoglobulins"/>
    <property type="match status" value="3"/>
</dbReference>
<dbReference type="GO" id="GO:0005886">
    <property type="term" value="C:plasma membrane"/>
    <property type="evidence" value="ECO:0007669"/>
    <property type="project" value="TreeGrafter"/>
</dbReference>
<dbReference type="PANTHER" id="PTHR10075">
    <property type="entry name" value="BASIGIN RELATED"/>
    <property type="match status" value="1"/>
</dbReference>
<dbReference type="InterPro" id="IPR036179">
    <property type="entry name" value="Ig-like_dom_sf"/>
</dbReference>
<dbReference type="SMART" id="SM00408">
    <property type="entry name" value="IGc2"/>
    <property type="match status" value="3"/>
</dbReference>
<accession>A0A8S4RZQ0</accession>
<dbReference type="PROSITE" id="PS50835">
    <property type="entry name" value="IG_LIKE"/>
    <property type="match status" value="3"/>
</dbReference>
<feature type="domain" description="Ig-like" evidence="2">
    <location>
        <begin position="9"/>
        <end position="65"/>
    </location>
</feature>
<dbReference type="GO" id="GO:0007156">
    <property type="term" value="P:homophilic cell adhesion via plasma membrane adhesion molecules"/>
    <property type="evidence" value="ECO:0007669"/>
    <property type="project" value="TreeGrafter"/>
</dbReference>
<dbReference type="InterPro" id="IPR003599">
    <property type="entry name" value="Ig_sub"/>
</dbReference>
<dbReference type="PANTHER" id="PTHR10075:SF109">
    <property type="entry name" value="NEURAL_ECTODERMAL DEVELOPMENT FACTOR IMP-L2"/>
    <property type="match status" value="1"/>
</dbReference>
<dbReference type="EMBL" id="CAKXAJ010025571">
    <property type="protein sequence ID" value="CAH2241095.1"/>
    <property type="molecule type" value="Genomic_DNA"/>
</dbReference>
<dbReference type="InterPro" id="IPR013783">
    <property type="entry name" value="Ig-like_fold"/>
</dbReference>
<dbReference type="SMART" id="SM00409">
    <property type="entry name" value="IG"/>
    <property type="match status" value="3"/>
</dbReference>
<comment type="caution">
    <text evidence="3">The sequence shown here is derived from an EMBL/GenBank/DDBJ whole genome shotgun (WGS) entry which is preliminary data.</text>
</comment>
<sequence length="276" mass="31466">MMKKLFISSYKWLKNGQPFTQNGDIVQRENEGTLIFKNPTKNDEALYQCLAESKYGVSTTRVNLKRMYIDKPRVEMRNHKPIEGKMYKLECDIPDSYPKPEIVWIYQSLTDPSASRSILDRRITLSPEGDLYFTNVTKEDTSGSFKYVCVARSQVSDSDVVLAEHVLETVVPASGPKDNGVYPLYVSSDFTATVGSVTMIYCIYGGTPLAYPDWYKDGKNVNNSPKDRVTRYNRTSGKRLLIKDTWLEDQGTYMCLVDNEVGEPKQHTMRLTVVSE</sequence>
<evidence type="ECO:0000259" key="2">
    <source>
        <dbReference type="PROSITE" id="PS50835"/>
    </source>
</evidence>
<dbReference type="InterPro" id="IPR013098">
    <property type="entry name" value="Ig_I-set"/>
</dbReference>
<organism evidence="3 4">
    <name type="scientific">Pararge aegeria aegeria</name>
    <dbReference type="NCBI Taxonomy" id="348720"/>
    <lineage>
        <taxon>Eukaryota</taxon>
        <taxon>Metazoa</taxon>
        <taxon>Ecdysozoa</taxon>
        <taxon>Arthropoda</taxon>
        <taxon>Hexapoda</taxon>
        <taxon>Insecta</taxon>
        <taxon>Pterygota</taxon>
        <taxon>Neoptera</taxon>
        <taxon>Endopterygota</taxon>
        <taxon>Lepidoptera</taxon>
        <taxon>Glossata</taxon>
        <taxon>Ditrysia</taxon>
        <taxon>Papilionoidea</taxon>
        <taxon>Nymphalidae</taxon>
        <taxon>Satyrinae</taxon>
        <taxon>Satyrini</taxon>
        <taxon>Parargina</taxon>
        <taxon>Pararge</taxon>
    </lineage>
</organism>
<dbReference type="GO" id="GO:0070593">
    <property type="term" value="P:dendrite self-avoidance"/>
    <property type="evidence" value="ECO:0007669"/>
    <property type="project" value="TreeGrafter"/>
</dbReference>
<evidence type="ECO:0000313" key="3">
    <source>
        <dbReference type="EMBL" id="CAH2241095.1"/>
    </source>
</evidence>
<evidence type="ECO:0000256" key="1">
    <source>
        <dbReference type="ARBA" id="ARBA00023319"/>
    </source>
</evidence>
<name>A0A8S4RZQ0_9NEOP</name>
<dbReference type="GO" id="GO:0030424">
    <property type="term" value="C:axon"/>
    <property type="evidence" value="ECO:0007669"/>
    <property type="project" value="TreeGrafter"/>
</dbReference>
<feature type="domain" description="Ig-like" evidence="2">
    <location>
        <begin position="72"/>
        <end position="161"/>
    </location>
</feature>
<dbReference type="InterPro" id="IPR003598">
    <property type="entry name" value="Ig_sub2"/>
</dbReference>
<dbReference type="GO" id="GO:0007411">
    <property type="term" value="P:axon guidance"/>
    <property type="evidence" value="ECO:0007669"/>
    <property type="project" value="TreeGrafter"/>
</dbReference>
<evidence type="ECO:0000313" key="4">
    <source>
        <dbReference type="Proteomes" id="UP000838756"/>
    </source>
</evidence>